<dbReference type="EMBL" id="UINC01038086">
    <property type="protein sequence ID" value="SVB34558.1"/>
    <property type="molecule type" value="Genomic_DNA"/>
</dbReference>
<gene>
    <name evidence="4" type="ORF">METZ01_LOCUS187412</name>
</gene>
<evidence type="ECO:0000259" key="3">
    <source>
        <dbReference type="Pfam" id="PF00920"/>
    </source>
</evidence>
<dbReference type="SUPFAM" id="SSF143975">
    <property type="entry name" value="IlvD/EDD N-terminal domain-like"/>
    <property type="match status" value="1"/>
</dbReference>
<comment type="similarity">
    <text evidence="1">Belongs to the IlvD/Edd family.</text>
</comment>
<evidence type="ECO:0000313" key="4">
    <source>
        <dbReference type="EMBL" id="SVB34558.1"/>
    </source>
</evidence>
<accession>A0A382D7Y3</accession>
<dbReference type="GO" id="GO:0009082">
    <property type="term" value="P:branched-chain amino acid biosynthetic process"/>
    <property type="evidence" value="ECO:0007669"/>
    <property type="project" value="TreeGrafter"/>
</dbReference>
<organism evidence="4">
    <name type="scientific">marine metagenome</name>
    <dbReference type="NCBI Taxonomy" id="408172"/>
    <lineage>
        <taxon>unclassified sequences</taxon>
        <taxon>metagenomes</taxon>
        <taxon>ecological metagenomes</taxon>
    </lineage>
</organism>
<dbReference type="InterPro" id="IPR050165">
    <property type="entry name" value="DHAD_IlvD/Edd"/>
</dbReference>
<dbReference type="Pfam" id="PF00920">
    <property type="entry name" value="ILVD_EDD_N"/>
    <property type="match status" value="1"/>
</dbReference>
<feature type="non-terminal residue" evidence="4">
    <location>
        <position position="1"/>
    </location>
</feature>
<evidence type="ECO:0000256" key="2">
    <source>
        <dbReference type="ARBA" id="ARBA00023239"/>
    </source>
</evidence>
<dbReference type="GO" id="GO:0004160">
    <property type="term" value="F:dihydroxy-acid dehydratase activity"/>
    <property type="evidence" value="ECO:0007669"/>
    <property type="project" value="TreeGrafter"/>
</dbReference>
<evidence type="ECO:0000256" key="1">
    <source>
        <dbReference type="ARBA" id="ARBA00006486"/>
    </source>
</evidence>
<dbReference type="InterPro" id="IPR000581">
    <property type="entry name" value="ILV_EDD_N"/>
</dbReference>
<sequence length="310" mass="33639">VRNSKVVLIDNNPGRSAQTFGIARELGTDIELIHEPSVGVIGNKGDSQCYLGVQNKVEYIHECLRNNIGRGGDQMKLRLVQPEYTVATSDGMRNGTREMRYSLIGREVTHDSICEHLSASGLEGTIAVVACDKPPVGTLAALLEHNRPAIMMSDGTIRPGTDSVTSERIDIISGFQAAGSDDDEMKNRIACEACPGFGSCGGMFTYNTMQTFIGVLGMEPLHMVSPPSDDPRRIEQFPQELVGYLNGLMENQITPRDIVSRDSIRNALVVSMAIGGSTNVLLHAPEIARAAGYGNFSDEIMSPEEFNYLS</sequence>
<protein>
    <recommendedName>
        <fullName evidence="3">Dihydroxy-acid/6-phosphogluconate dehydratase N-terminal domain-containing protein</fullName>
    </recommendedName>
</protein>
<feature type="non-terminal residue" evidence="4">
    <location>
        <position position="310"/>
    </location>
</feature>
<name>A0A382D7Y3_9ZZZZ</name>
<feature type="domain" description="Dihydroxy-acid/6-phosphogluconate dehydratase N-terminal" evidence="3">
    <location>
        <begin position="85"/>
        <end position="293"/>
    </location>
</feature>
<proteinExistence type="inferred from homology"/>
<keyword evidence="2" id="KW-0456">Lyase</keyword>
<dbReference type="PANTHER" id="PTHR21000">
    <property type="entry name" value="DIHYDROXY-ACID DEHYDRATASE DAD"/>
    <property type="match status" value="1"/>
</dbReference>
<dbReference type="PANTHER" id="PTHR21000:SF5">
    <property type="entry name" value="DIHYDROXY-ACID DEHYDRATASE, MITOCHONDRIAL"/>
    <property type="match status" value="1"/>
</dbReference>
<dbReference type="AlphaFoldDB" id="A0A382D7Y3"/>
<reference evidence="4" key="1">
    <citation type="submission" date="2018-05" db="EMBL/GenBank/DDBJ databases">
        <authorList>
            <person name="Lanie J.A."/>
            <person name="Ng W.-L."/>
            <person name="Kazmierczak K.M."/>
            <person name="Andrzejewski T.M."/>
            <person name="Davidsen T.M."/>
            <person name="Wayne K.J."/>
            <person name="Tettelin H."/>
            <person name="Glass J.I."/>
            <person name="Rusch D."/>
            <person name="Podicherti R."/>
            <person name="Tsui H.-C.T."/>
            <person name="Winkler M.E."/>
        </authorList>
    </citation>
    <scope>NUCLEOTIDE SEQUENCE</scope>
</reference>
<dbReference type="InterPro" id="IPR037237">
    <property type="entry name" value="IlvD/EDD_N"/>
</dbReference>